<evidence type="ECO:0000256" key="4">
    <source>
        <dbReference type="ARBA" id="ARBA00024916"/>
    </source>
</evidence>
<keyword evidence="5" id="KW-0175">Coiled coil</keyword>
<dbReference type="InterPro" id="IPR036805">
    <property type="entry name" value="Tscrpt_elong_fac_GreA/B_N_sf"/>
</dbReference>
<evidence type="ECO:0000256" key="6">
    <source>
        <dbReference type="RuleBase" id="RU000556"/>
    </source>
</evidence>
<dbReference type="Proteomes" id="UP001204798">
    <property type="component" value="Unassembled WGS sequence"/>
</dbReference>
<comment type="caution">
    <text evidence="9">The sequence shown here is derived from an EMBL/GenBank/DDBJ whole genome shotgun (WGS) entry which is preliminary data.</text>
</comment>
<protein>
    <recommendedName>
        <fullName evidence="5 6">Transcription elongation factor GreA</fullName>
    </recommendedName>
    <alternativeName>
        <fullName evidence="5">Transcript cleavage factor GreA</fullName>
    </alternativeName>
</protein>
<feature type="domain" description="Transcription elongation factor GreA/GreB C-terminal" evidence="7">
    <location>
        <begin position="97"/>
        <end position="171"/>
    </location>
</feature>
<dbReference type="Pfam" id="PF01272">
    <property type="entry name" value="GreA_GreB"/>
    <property type="match status" value="1"/>
</dbReference>
<evidence type="ECO:0000256" key="5">
    <source>
        <dbReference type="HAMAP-Rule" id="MF_00105"/>
    </source>
</evidence>
<keyword evidence="3 5" id="KW-0804">Transcription</keyword>
<dbReference type="GO" id="GO:0003746">
    <property type="term" value="F:translation elongation factor activity"/>
    <property type="evidence" value="ECO:0007669"/>
    <property type="project" value="UniProtKB-KW"/>
</dbReference>
<dbReference type="Gene3D" id="3.10.50.30">
    <property type="entry name" value="Transcription elongation factor, GreA/GreB, C-terminal domain"/>
    <property type="match status" value="1"/>
</dbReference>
<organism evidence="9 10">
    <name type="scientific">Candidatus Fervidibacter sacchari</name>
    <dbReference type="NCBI Taxonomy" id="1448929"/>
    <lineage>
        <taxon>Bacteria</taxon>
        <taxon>Candidatus Fervidibacterota</taxon>
        <taxon>Candidatus Fervidibacter</taxon>
    </lineage>
</organism>
<evidence type="ECO:0000256" key="1">
    <source>
        <dbReference type="ARBA" id="ARBA00023015"/>
    </source>
</evidence>
<dbReference type="PANTHER" id="PTHR30437:SF4">
    <property type="entry name" value="TRANSCRIPTION ELONGATION FACTOR GREA"/>
    <property type="match status" value="1"/>
</dbReference>
<comment type="function">
    <text evidence="4 5 6">Necessary for efficient RNA polymerase transcription elongation past template-encoded arresting sites. The arresting sites in DNA have the property of trapping a certain fraction of elongating RNA polymerases that pass through, resulting in locked ternary complexes. Cleavage of the nascent transcript by cleavage factors such as GreA or GreB allows the resumption of elongation from the new 3'terminus. GreA releases sequences of 2 to 3 nucleotides.</text>
</comment>
<evidence type="ECO:0000256" key="2">
    <source>
        <dbReference type="ARBA" id="ARBA00023125"/>
    </source>
</evidence>
<dbReference type="Pfam" id="PF03449">
    <property type="entry name" value="GreA_GreB_N"/>
    <property type="match status" value="1"/>
</dbReference>
<keyword evidence="10" id="KW-1185">Reference proteome</keyword>
<keyword evidence="9" id="KW-0648">Protein biosynthesis</keyword>
<evidence type="ECO:0000313" key="10">
    <source>
        <dbReference type="Proteomes" id="UP001204798"/>
    </source>
</evidence>
<keyword evidence="2 5" id="KW-0238">DNA-binding</keyword>
<dbReference type="EMBL" id="JANUCP010000001">
    <property type="protein sequence ID" value="MCS3917748.1"/>
    <property type="molecule type" value="Genomic_DNA"/>
</dbReference>
<dbReference type="SUPFAM" id="SSF54534">
    <property type="entry name" value="FKBP-like"/>
    <property type="match status" value="1"/>
</dbReference>
<evidence type="ECO:0000259" key="7">
    <source>
        <dbReference type="Pfam" id="PF01272"/>
    </source>
</evidence>
<dbReference type="SUPFAM" id="SSF46557">
    <property type="entry name" value="GreA transcript cleavage protein, N-terminal domain"/>
    <property type="match status" value="1"/>
</dbReference>
<dbReference type="NCBIfam" id="TIGR01462">
    <property type="entry name" value="greA"/>
    <property type="match status" value="1"/>
</dbReference>
<keyword evidence="9" id="KW-0251">Elongation factor</keyword>
<comment type="similarity">
    <text evidence="5 6">Belongs to the GreA/GreB family.</text>
</comment>
<dbReference type="InterPro" id="IPR023459">
    <property type="entry name" value="Tscrpt_elong_fac_GreA/B_fam"/>
</dbReference>
<sequence>MAQPKPKVPEEQEQFEEEFILITEEGKRALEEELRRLLERQRKEVLEHIRESRKMGEFMEDTDYDDAKKEQAFIQGRIEELQQILKMVKVVPKSKIPTSKVGFGSVVELTNLSTGSQVTYRIVGPFEANPLEGKISYQSPLGEALMDKRVGDIVEVRAPAGVTKYKIEKISR</sequence>
<dbReference type="PIRSF" id="PIRSF006092">
    <property type="entry name" value="GreA_GreB"/>
    <property type="match status" value="1"/>
</dbReference>
<dbReference type="HAMAP" id="MF_00105">
    <property type="entry name" value="GreA_GreB"/>
    <property type="match status" value="1"/>
</dbReference>
<evidence type="ECO:0000256" key="3">
    <source>
        <dbReference type="ARBA" id="ARBA00023163"/>
    </source>
</evidence>
<proteinExistence type="inferred from homology"/>
<dbReference type="InterPro" id="IPR028624">
    <property type="entry name" value="Tscrpt_elong_fac_GreA/B"/>
</dbReference>
<dbReference type="InterPro" id="IPR006359">
    <property type="entry name" value="Tscrpt_elong_fac_GreA"/>
</dbReference>
<name>A0ABT2EIH8_9BACT</name>
<dbReference type="NCBIfam" id="NF001263">
    <property type="entry name" value="PRK00226.1-4"/>
    <property type="match status" value="1"/>
</dbReference>
<accession>A0ABT2EIH8</accession>
<dbReference type="InterPro" id="IPR001437">
    <property type="entry name" value="Tscrpt_elong_fac_GreA/B_C"/>
</dbReference>
<feature type="domain" description="Transcription elongation factor GreA/GreB N-terminal" evidence="8">
    <location>
        <begin position="20"/>
        <end position="90"/>
    </location>
</feature>
<dbReference type="PANTHER" id="PTHR30437">
    <property type="entry name" value="TRANSCRIPTION ELONGATION FACTOR GREA"/>
    <property type="match status" value="1"/>
</dbReference>
<evidence type="ECO:0000259" key="8">
    <source>
        <dbReference type="Pfam" id="PF03449"/>
    </source>
</evidence>
<keyword evidence="1 5" id="KW-0805">Transcription regulation</keyword>
<gene>
    <name evidence="5" type="primary">greA</name>
    <name evidence="9" type="ORF">M2350_000145</name>
</gene>
<dbReference type="InterPro" id="IPR022691">
    <property type="entry name" value="Tscrpt_elong_fac_GreA/B_N"/>
</dbReference>
<evidence type="ECO:0000313" key="9">
    <source>
        <dbReference type="EMBL" id="MCS3917748.1"/>
    </source>
</evidence>
<dbReference type="InterPro" id="IPR036953">
    <property type="entry name" value="GreA/GreB_C_sf"/>
</dbReference>
<dbReference type="Gene3D" id="1.10.287.180">
    <property type="entry name" value="Transcription elongation factor, GreA/GreB, N-terminal domain"/>
    <property type="match status" value="1"/>
</dbReference>
<dbReference type="RefSeq" id="WP_259092200.1">
    <property type="nucleotide sequence ID" value="NZ_CP130454.1"/>
</dbReference>
<reference evidence="9 10" key="1">
    <citation type="submission" date="2022-08" db="EMBL/GenBank/DDBJ databases">
        <title>Bacterial and archaeal communities from various locations to study Microbial Dark Matter (Phase II).</title>
        <authorList>
            <person name="Stepanauskas R."/>
        </authorList>
    </citation>
    <scope>NUCLEOTIDE SEQUENCE [LARGE SCALE GENOMIC DNA]</scope>
    <source>
        <strain evidence="9 10">PD1</strain>
    </source>
</reference>
<feature type="coiled-coil region" evidence="5">
    <location>
        <begin position="20"/>
        <end position="84"/>
    </location>
</feature>